<gene>
    <name evidence="2" type="ORF">M666_16315</name>
</gene>
<name>A0AAU8RJ29_9FLAO</name>
<evidence type="ECO:0000259" key="1">
    <source>
        <dbReference type="Pfam" id="PF03992"/>
    </source>
</evidence>
<dbReference type="InterPro" id="IPR007138">
    <property type="entry name" value="ABM_dom"/>
</dbReference>
<dbReference type="Pfam" id="PF03992">
    <property type="entry name" value="ABM"/>
    <property type="match status" value="1"/>
</dbReference>
<dbReference type="GeneID" id="78062283"/>
<dbReference type="AlphaFoldDB" id="A0AAU8RJ29"/>
<dbReference type="SUPFAM" id="SSF54909">
    <property type="entry name" value="Dimeric alpha+beta barrel"/>
    <property type="match status" value="1"/>
</dbReference>
<feature type="domain" description="ABM" evidence="1">
    <location>
        <begin position="19"/>
        <end position="69"/>
    </location>
</feature>
<dbReference type="Gene3D" id="3.30.70.100">
    <property type="match status" value="1"/>
</dbReference>
<proteinExistence type="predicted"/>
<dbReference type="EMBL" id="CP009976">
    <property type="protein sequence ID" value="AIZ42983.1"/>
    <property type="molecule type" value="Genomic_DNA"/>
</dbReference>
<organism evidence="2 3">
    <name type="scientific">Cellulophaga baltica 18</name>
    <dbReference type="NCBI Taxonomy" id="1348584"/>
    <lineage>
        <taxon>Bacteria</taxon>
        <taxon>Pseudomonadati</taxon>
        <taxon>Bacteroidota</taxon>
        <taxon>Flavobacteriia</taxon>
        <taxon>Flavobacteriales</taxon>
        <taxon>Flavobacteriaceae</taxon>
        <taxon>Cellulophaga</taxon>
    </lineage>
</organism>
<dbReference type="InterPro" id="IPR011008">
    <property type="entry name" value="Dimeric_a/b-barrel"/>
</dbReference>
<dbReference type="Proteomes" id="UP000030786">
    <property type="component" value="Chromosome"/>
</dbReference>
<evidence type="ECO:0000313" key="2">
    <source>
        <dbReference type="EMBL" id="AIZ42983.1"/>
    </source>
</evidence>
<reference evidence="2 3" key="1">
    <citation type="journal article" date="2014" name="Environ. Microbiol.">
        <title>Contrasting genomic patterns and infection strategies of two co-existing Bacteroidetes podovirus genera.</title>
        <authorList>
            <person name="Holmfeldt K."/>
            <person name="Howard-Varona C."/>
            <person name="Solonenko N."/>
            <person name="Sullivan M.B."/>
        </authorList>
    </citation>
    <scope>NUCLEOTIDE SEQUENCE [LARGE SCALE GENOMIC DNA]</scope>
    <source>
        <strain evidence="2 3">18</strain>
    </source>
</reference>
<dbReference type="KEGG" id="cbat:M666_16315"/>
<sequence>MKLNNNIAWTVDGKIMNKTKFNEAMEKITTATFNEEGSLNHEWYVAEDQESIHIYERYQDVDAALAHLNVWSQFAALFLEGATMDTFNVYGNVTPELKSALAGATNIMSRYGGFVK</sequence>
<dbReference type="RefSeq" id="WP_029446721.1">
    <property type="nucleotide sequence ID" value="NZ_CP009976.1"/>
</dbReference>
<protein>
    <recommendedName>
        <fullName evidence="1">ABM domain-containing protein</fullName>
    </recommendedName>
</protein>
<evidence type="ECO:0000313" key="3">
    <source>
        <dbReference type="Proteomes" id="UP000030786"/>
    </source>
</evidence>
<accession>A0AAU8RJ29</accession>